<dbReference type="Pfam" id="PF23750">
    <property type="entry name" value="RsgI_M"/>
    <property type="match status" value="1"/>
</dbReference>
<keyword evidence="8" id="KW-0624">Polysaccharide degradation</keyword>
<reference evidence="14" key="1">
    <citation type="submission" date="2018-11" db="EMBL/GenBank/DDBJ databases">
        <title>Genome sequencing of a novel mesophilic and cellulolytic organism within the genus Hungateiclostridium.</title>
        <authorList>
            <person name="Rettenmaier R."/>
            <person name="Liebl W."/>
            <person name="Zverlov V."/>
        </authorList>
    </citation>
    <scope>NUCLEOTIDE SEQUENCE [LARGE SCALE GENOMIC DNA]</scope>
    <source>
        <strain evidence="14">N2K1</strain>
    </source>
</reference>
<evidence type="ECO:0000256" key="3">
    <source>
        <dbReference type="ARBA" id="ARBA00022692"/>
    </source>
</evidence>
<dbReference type="OrthoDB" id="9800626at2"/>
<dbReference type="InterPro" id="IPR024449">
    <property type="entry name" value="Anti-sigma_RsgI_N"/>
</dbReference>
<feature type="domain" description="RsgI N-terminal anti-sigma" evidence="12">
    <location>
        <begin position="2"/>
        <end position="49"/>
    </location>
</feature>
<dbReference type="GO" id="GO:0004553">
    <property type="term" value="F:hydrolase activity, hydrolyzing O-glycosyl compounds"/>
    <property type="evidence" value="ECO:0007669"/>
    <property type="project" value="InterPro"/>
</dbReference>
<evidence type="ECO:0000256" key="1">
    <source>
        <dbReference type="ARBA" id="ARBA00004162"/>
    </source>
</evidence>
<evidence type="ECO:0000259" key="11">
    <source>
        <dbReference type="PROSITE" id="PS51760"/>
    </source>
</evidence>
<evidence type="ECO:0000256" key="5">
    <source>
        <dbReference type="ARBA" id="ARBA00022989"/>
    </source>
</evidence>
<comment type="caution">
    <text evidence="13">The sequence shown here is derived from an EMBL/GenBank/DDBJ whole genome shotgun (WGS) entry which is preliminary data.</text>
</comment>
<proteinExistence type="predicted"/>
<dbReference type="PANTHER" id="PTHR31490:SF1">
    <property type="entry name" value="ENDO-1,4-BETA-XYLANASE 1"/>
    <property type="match status" value="1"/>
</dbReference>
<dbReference type="EMBL" id="RLII01000007">
    <property type="protein sequence ID" value="RXE59277.1"/>
    <property type="molecule type" value="Genomic_DNA"/>
</dbReference>
<dbReference type="InterPro" id="IPR017853">
    <property type="entry name" value="GH"/>
</dbReference>
<dbReference type="GO" id="GO:0000272">
    <property type="term" value="P:polysaccharide catabolic process"/>
    <property type="evidence" value="ECO:0007669"/>
    <property type="project" value="UniProtKB-KW"/>
</dbReference>
<name>A0A4Q0I5W2_9FIRM</name>
<dbReference type="InterPro" id="IPR044846">
    <property type="entry name" value="GH10"/>
</dbReference>
<keyword evidence="4" id="KW-0378">Hydrolase</keyword>
<feature type="compositionally biased region" description="Polar residues" evidence="9">
    <location>
        <begin position="301"/>
        <end position="312"/>
    </location>
</feature>
<evidence type="ECO:0000259" key="12">
    <source>
        <dbReference type="PROSITE" id="PS51849"/>
    </source>
</evidence>
<keyword evidence="2" id="KW-1003">Cell membrane</keyword>
<feature type="transmembrane region" description="Helical" evidence="10">
    <location>
        <begin position="55"/>
        <end position="76"/>
    </location>
</feature>
<keyword evidence="3 10" id="KW-0812">Transmembrane</keyword>
<dbReference type="PROSITE" id="PS51760">
    <property type="entry name" value="GH10_2"/>
    <property type="match status" value="1"/>
</dbReference>
<keyword evidence="7" id="KW-0119">Carbohydrate metabolism</keyword>
<evidence type="ECO:0000313" key="13">
    <source>
        <dbReference type="EMBL" id="RXE59277.1"/>
    </source>
</evidence>
<evidence type="ECO:0000256" key="6">
    <source>
        <dbReference type="ARBA" id="ARBA00023136"/>
    </source>
</evidence>
<dbReference type="InterPro" id="IPR001000">
    <property type="entry name" value="GH10_dom"/>
</dbReference>
<protein>
    <submittedName>
        <fullName evidence="13">Anti-sigma factor domain-containing protein</fullName>
    </submittedName>
</protein>
<feature type="region of interest" description="Disordered" evidence="9">
    <location>
        <begin position="263"/>
        <end position="368"/>
    </location>
</feature>
<sequence>MIIGKVIDLDDKTAIIMTDDFAFLNVIKTPKMEIGLKVQVLESDIIEPKRLQRRYLSVAAVAACFVMVLSLVLMFINGNTARKDIYAYVSVDINPSIELSIDYNNKIAEAMALNQDATTVLQELELKGKTVAEALEEVVQKSKEYGFIAKEKENIVLISAACDSKAETGSDSEDKIDKLLNDVNKVVIDLKDSGITAKVLKLTSEEREVSKEKDISMGRYAVYLKAKEQNVDLTIETIKDADLLDIISKVSIDDENIVVENNGRVDTTSTAPTVSTVPSVAETPLATPASERAEGPAATEFTGNTPTASSGATADKTGGIPVKSPPEQSSPRESVLPDPTATVTKQKATPTPKTSPTPIMPSSGIPWVDKSNEKINQIRKRNVQIKIVDSSNKPIEGAYVEVTQTNHAFAFGTAITRKAMYDPNYSKFIKDHFNWAVFENESKWYSNEANMGMVNYADADYLYEFCRSNGIKVRGHCIFWETEEWQPLWVRGLDPLSLRSALDNRLNSVVGHFKGRFVHWDVNNEMIHGNFFKSRLGDSIWPYMFNKAREIDPDAKYFVNNNITTLQEADDCIAQVNWLKSQGVRIDGIGVHGHFGETVDRNVVQGILDRLSTLNIPIWITEYDSFTSDEYKRADNLENLYRTAFSHPSVEGIIMWGFWERVHWRGKEAAIVNDNWTLNEAGRRFESLMEEWTTKAYGSTDSLGSFGFRGFYGTYKVTVTVPGKGKFDYTLNLNQGNGAFQYTYRIP</sequence>
<evidence type="ECO:0000256" key="10">
    <source>
        <dbReference type="SAM" id="Phobius"/>
    </source>
</evidence>
<feature type="domain" description="GH10" evidence="11">
    <location>
        <begin position="389"/>
        <end position="688"/>
    </location>
</feature>
<feature type="compositionally biased region" description="Low complexity" evidence="9">
    <location>
        <begin position="267"/>
        <end position="281"/>
    </location>
</feature>
<keyword evidence="5 10" id="KW-1133">Transmembrane helix</keyword>
<keyword evidence="14" id="KW-1185">Reference proteome</keyword>
<dbReference type="Proteomes" id="UP000289166">
    <property type="component" value="Unassembled WGS sequence"/>
</dbReference>
<evidence type="ECO:0000256" key="7">
    <source>
        <dbReference type="ARBA" id="ARBA00023277"/>
    </source>
</evidence>
<evidence type="ECO:0000256" key="2">
    <source>
        <dbReference type="ARBA" id="ARBA00022475"/>
    </source>
</evidence>
<dbReference type="Pfam" id="PF00331">
    <property type="entry name" value="Glyco_hydro_10"/>
    <property type="match status" value="1"/>
</dbReference>
<organism evidence="13 14">
    <name type="scientific">Acetivibrio mesophilus</name>
    <dbReference type="NCBI Taxonomy" id="2487273"/>
    <lineage>
        <taxon>Bacteria</taxon>
        <taxon>Bacillati</taxon>
        <taxon>Bacillota</taxon>
        <taxon>Clostridia</taxon>
        <taxon>Eubacteriales</taxon>
        <taxon>Oscillospiraceae</taxon>
        <taxon>Acetivibrio</taxon>
    </lineage>
</organism>
<keyword evidence="6 10" id="KW-0472">Membrane</keyword>
<dbReference type="RefSeq" id="WP_069195116.1">
    <property type="nucleotide sequence ID" value="NZ_RLII01000007.1"/>
</dbReference>
<dbReference type="InterPro" id="IPR055431">
    <property type="entry name" value="RsgI_M"/>
</dbReference>
<dbReference type="PROSITE" id="PS51849">
    <property type="entry name" value="RSGI_N"/>
    <property type="match status" value="1"/>
</dbReference>
<dbReference type="Pfam" id="PF12791">
    <property type="entry name" value="RsgI_N"/>
    <property type="match status" value="1"/>
</dbReference>
<gene>
    <name evidence="13" type="ORF">EFD62_07865</name>
</gene>
<accession>A0A4Q0I5W2</accession>
<dbReference type="PANTHER" id="PTHR31490">
    <property type="entry name" value="GLYCOSYL HYDROLASE"/>
    <property type="match status" value="1"/>
</dbReference>
<feature type="compositionally biased region" description="Low complexity" evidence="9">
    <location>
        <begin position="339"/>
        <end position="352"/>
    </location>
</feature>
<evidence type="ECO:0000256" key="9">
    <source>
        <dbReference type="SAM" id="MobiDB-lite"/>
    </source>
</evidence>
<dbReference type="Gene3D" id="3.20.20.80">
    <property type="entry name" value="Glycosidases"/>
    <property type="match status" value="1"/>
</dbReference>
<dbReference type="AlphaFoldDB" id="A0A4Q0I5W2"/>
<evidence type="ECO:0000256" key="8">
    <source>
        <dbReference type="ARBA" id="ARBA00023326"/>
    </source>
</evidence>
<dbReference type="SMART" id="SM00633">
    <property type="entry name" value="Glyco_10"/>
    <property type="match status" value="1"/>
</dbReference>
<evidence type="ECO:0000256" key="4">
    <source>
        <dbReference type="ARBA" id="ARBA00022801"/>
    </source>
</evidence>
<evidence type="ECO:0000313" key="14">
    <source>
        <dbReference type="Proteomes" id="UP000289166"/>
    </source>
</evidence>
<dbReference type="GO" id="GO:0005886">
    <property type="term" value="C:plasma membrane"/>
    <property type="evidence" value="ECO:0007669"/>
    <property type="project" value="UniProtKB-SubCell"/>
</dbReference>
<dbReference type="SUPFAM" id="SSF51445">
    <property type="entry name" value="(Trans)glycosidases"/>
    <property type="match status" value="1"/>
</dbReference>
<comment type="subcellular location">
    <subcellularLocation>
        <location evidence="1">Cell membrane</location>
        <topology evidence="1">Single-pass membrane protein</topology>
    </subcellularLocation>
</comment>